<dbReference type="PROSITE" id="PS50109">
    <property type="entry name" value="HIS_KIN"/>
    <property type="match status" value="1"/>
</dbReference>
<evidence type="ECO:0000313" key="8">
    <source>
        <dbReference type="EMBL" id="NIH80848.1"/>
    </source>
</evidence>
<dbReference type="Proteomes" id="UP000754495">
    <property type="component" value="Unassembled WGS sequence"/>
</dbReference>
<evidence type="ECO:0000313" key="9">
    <source>
        <dbReference type="Proteomes" id="UP000754495"/>
    </source>
</evidence>
<evidence type="ECO:0000256" key="2">
    <source>
        <dbReference type="ARBA" id="ARBA00012438"/>
    </source>
</evidence>
<organism evidence="8 9">
    <name type="scientific">Amycolatopsis viridis</name>
    <dbReference type="NCBI Taxonomy" id="185678"/>
    <lineage>
        <taxon>Bacteria</taxon>
        <taxon>Bacillati</taxon>
        <taxon>Actinomycetota</taxon>
        <taxon>Actinomycetes</taxon>
        <taxon>Pseudonocardiales</taxon>
        <taxon>Pseudonocardiaceae</taxon>
        <taxon>Amycolatopsis</taxon>
    </lineage>
</organism>
<protein>
    <recommendedName>
        <fullName evidence="2">histidine kinase</fullName>
        <ecNumber evidence="2">2.7.13.3</ecNumber>
    </recommendedName>
</protein>
<dbReference type="EMBL" id="JAANOU010000001">
    <property type="protein sequence ID" value="NIH80848.1"/>
    <property type="molecule type" value="Genomic_DNA"/>
</dbReference>
<dbReference type="PANTHER" id="PTHR44936">
    <property type="entry name" value="SENSOR PROTEIN CREC"/>
    <property type="match status" value="1"/>
</dbReference>
<sequence length="224" mass="23578">MTAVPDRRQSRGRRRGDRHADELRALIHDIGHAVAAVSFLVESALSDDLTAASARRKLELVHTQTRMLTTLIEQAFRPAGGGQPIPLRALLAQLTEQADATGPAQVTLLDGPEPETDLDGGILWRILSNLLGNAARAAGRGGTVSVGITGVQPIVIEIADDGPGFGEGEPGWATLGLAAVRKLSRELGVHVSFARRAPAGTLVRVTLAPHGYDDTGTASGRDIR</sequence>
<dbReference type="InterPro" id="IPR003594">
    <property type="entry name" value="HATPase_dom"/>
</dbReference>
<dbReference type="GO" id="GO:0016301">
    <property type="term" value="F:kinase activity"/>
    <property type="evidence" value="ECO:0007669"/>
    <property type="project" value="UniProtKB-KW"/>
</dbReference>
<proteinExistence type="predicted"/>
<gene>
    <name evidence="8" type="ORF">FHX46_003378</name>
</gene>
<evidence type="ECO:0000256" key="6">
    <source>
        <dbReference type="ARBA" id="ARBA00022840"/>
    </source>
</evidence>
<dbReference type="InterPro" id="IPR005467">
    <property type="entry name" value="His_kinase_dom"/>
</dbReference>
<dbReference type="PANTHER" id="PTHR44936:SF10">
    <property type="entry name" value="SENSOR PROTEIN RSTB"/>
    <property type="match status" value="1"/>
</dbReference>
<keyword evidence="4" id="KW-0547">Nucleotide-binding</keyword>
<dbReference type="EC" id="2.7.13.3" evidence="2"/>
<dbReference type="SUPFAM" id="SSF55874">
    <property type="entry name" value="ATPase domain of HSP90 chaperone/DNA topoisomerase II/histidine kinase"/>
    <property type="match status" value="1"/>
</dbReference>
<evidence type="ECO:0000256" key="3">
    <source>
        <dbReference type="ARBA" id="ARBA00022679"/>
    </source>
</evidence>
<dbReference type="RefSeq" id="WP_167115720.1">
    <property type="nucleotide sequence ID" value="NZ_JAANOU010000001.1"/>
</dbReference>
<name>A0ABX0SWD9_9PSEU</name>
<keyword evidence="9" id="KW-1185">Reference proteome</keyword>
<keyword evidence="6" id="KW-0067">ATP-binding</keyword>
<evidence type="ECO:0000256" key="1">
    <source>
        <dbReference type="ARBA" id="ARBA00000085"/>
    </source>
</evidence>
<accession>A0ABX0SWD9</accession>
<evidence type="ECO:0000259" key="7">
    <source>
        <dbReference type="PROSITE" id="PS50109"/>
    </source>
</evidence>
<keyword evidence="3" id="KW-0808">Transferase</keyword>
<evidence type="ECO:0000256" key="5">
    <source>
        <dbReference type="ARBA" id="ARBA00022777"/>
    </source>
</evidence>
<dbReference type="Pfam" id="PF02518">
    <property type="entry name" value="HATPase_c"/>
    <property type="match status" value="1"/>
</dbReference>
<feature type="domain" description="Histidine kinase" evidence="7">
    <location>
        <begin position="25"/>
        <end position="211"/>
    </location>
</feature>
<dbReference type="InterPro" id="IPR036890">
    <property type="entry name" value="HATPase_C_sf"/>
</dbReference>
<evidence type="ECO:0000256" key="4">
    <source>
        <dbReference type="ARBA" id="ARBA00022741"/>
    </source>
</evidence>
<keyword evidence="5 8" id="KW-0418">Kinase</keyword>
<dbReference type="SMART" id="SM00387">
    <property type="entry name" value="HATPase_c"/>
    <property type="match status" value="1"/>
</dbReference>
<dbReference type="Gene3D" id="3.30.565.10">
    <property type="entry name" value="Histidine kinase-like ATPase, C-terminal domain"/>
    <property type="match status" value="1"/>
</dbReference>
<dbReference type="InterPro" id="IPR050980">
    <property type="entry name" value="2C_sensor_his_kinase"/>
</dbReference>
<reference evidence="8 9" key="1">
    <citation type="submission" date="2020-03" db="EMBL/GenBank/DDBJ databases">
        <title>Sequencing the genomes of 1000 actinobacteria strains.</title>
        <authorList>
            <person name="Klenk H.-P."/>
        </authorList>
    </citation>
    <scope>NUCLEOTIDE SEQUENCE [LARGE SCALE GENOMIC DNA]</scope>
    <source>
        <strain evidence="8 9">DSM 45668</strain>
    </source>
</reference>
<comment type="catalytic activity">
    <reaction evidence="1">
        <text>ATP + protein L-histidine = ADP + protein N-phospho-L-histidine.</text>
        <dbReference type="EC" id="2.7.13.3"/>
    </reaction>
</comment>
<comment type="caution">
    <text evidence="8">The sequence shown here is derived from an EMBL/GenBank/DDBJ whole genome shotgun (WGS) entry which is preliminary data.</text>
</comment>